<evidence type="ECO:0000256" key="2">
    <source>
        <dbReference type="ARBA" id="ARBA00023125"/>
    </source>
</evidence>
<feature type="transmembrane region" description="Helical" evidence="5">
    <location>
        <begin position="279"/>
        <end position="305"/>
    </location>
</feature>
<organism evidence="7 8">
    <name type="scientific">Rubneribacter badeniensis</name>
    <dbReference type="NCBI Taxonomy" id="2070688"/>
    <lineage>
        <taxon>Bacteria</taxon>
        <taxon>Bacillati</taxon>
        <taxon>Actinomycetota</taxon>
        <taxon>Coriobacteriia</taxon>
        <taxon>Eggerthellales</taxon>
        <taxon>Eggerthellaceae</taxon>
        <taxon>Rubneribacter</taxon>
    </lineage>
</organism>
<feature type="transmembrane region" description="Helical" evidence="5">
    <location>
        <begin position="12"/>
        <end position="36"/>
    </location>
</feature>
<keyword evidence="1" id="KW-0805">Transcription regulation</keyword>
<comment type="caution">
    <text evidence="7">The sequence shown here is derived from an EMBL/GenBank/DDBJ whole genome shotgun (WGS) entry which is preliminary data.</text>
</comment>
<feature type="transmembrane region" description="Helical" evidence="5">
    <location>
        <begin position="75"/>
        <end position="94"/>
    </location>
</feature>
<feature type="transmembrane region" description="Helical" evidence="5">
    <location>
        <begin position="100"/>
        <end position="120"/>
    </location>
</feature>
<feature type="transmembrane region" description="Helical" evidence="5">
    <location>
        <begin position="359"/>
        <end position="377"/>
    </location>
</feature>
<keyword evidence="5" id="KW-0472">Membrane</keyword>
<reference evidence="7 8" key="1">
    <citation type="journal article" date="2018" name="Int. J. Syst. Evol. Microbiol.">
        <title>Rubneribacter badeniensis gen. nov., sp. nov. and Enteroscipio rubneri gen. nov., sp. nov., new members of the Eggerthellaceae isolated from human faeces.</title>
        <authorList>
            <person name="Danylec N."/>
            <person name="Gobl A."/>
            <person name="Stoll D.A."/>
            <person name="Hetzer B."/>
            <person name="Kulling S.E."/>
            <person name="Huch M."/>
        </authorList>
    </citation>
    <scope>NUCLEOTIDE SEQUENCE [LARGE SCALE GENOMIC DNA]</scope>
    <source>
        <strain evidence="7 8">ResAG-85</strain>
    </source>
</reference>
<dbReference type="Gene3D" id="1.10.10.10">
    <property type="entry name" value="Winged helix-like DNA-binding domain superfamily/Winged helix DNA-binding domain"/>
    <property type="match status" value="1"/>
</dbReference>
<feature type="transmembrane region" description="Helical" evidence="5">
    <location>
        <begin position="248"/>
        <end position="267"/>
    </location>
</feature>
<dbReference type="Pfam" id="PF00196">
    <property type="entry name" value="GerE"/>
    <property type="match status" value="1"/>
</dbReference>
<feature type="transmembrane region" description="Helical" evidence="5">
    <location>
        <begin position="42"/>
        <end position="63"/>
    </location>
</feature>
<dbReference type="PROSITE" id="PS50043">
    <property type="entry name" value="HTH_LUXR_2"/>
    <property type="match status" value="1"/>
</dbReference>
<dbReference type="InterPro" id="IPR000792">
    <property type="entry name" value="Tscrpt_reg_LuxR_C"/>
</dbReference>
<dbReference type="GO" id="GO:0006355">
    <property type="term" value="P:regulation of DNA-templated transcription"/>
    <property type="evidence" value="ECO:0007669"/>
    <property type="project" value="InterPro"/>
</dbReference>
<accession>A0A2K2U2S4</accession>
<dbReference type="InterPro" id="IPR016032">
    <property type="entry name" value="Sig_transdc_resp-reg_C-effctor"/>
</dbReference>
<dbReference type="PANTHER" id="PTHR44688:SF16">
    <property type="entry name" value="DNA-BINDING TRANSCRIPTIONAL ACTIVATOR DEVR_DOSR"/>
    <property type="match status" value="1"/>
</dbReference>
<dbReference type="EMBL" id="PPEL01000085">
    <property type="protein sequence ID" value="PNV64564.1"/>
    <property type="molecule type" value="Genomic_DNA"/>
</dbReference>
<feature type="region of interest" description="Disordered" evidence="4">
    <location>
        <begin position="393"/>
        <end position="437"/>
    </location>
</feature>
<evidence type="ECO:0000256" key="5">
    <source>
        <dbReference type="SAM" id="Phobius"/>
    </source>
</evidence>
<dbReference type="Proteomes" id="UP000236488">
    <property type="component" value="Unassembled WGS sequence"/>
</dbReference>
<keyword evidence="5" id="KW-0812">Transmembrane</keyword>
<evidence type="ECO:0000259" key="6">
    <source>
        <dbReference type="PROSITE" id="PS50043"/>
    </source>
</evidence>
<keyword evidence="3" id="KW-0804">Transcription</keyword>
<evidence type="ECO:0000256" key="4">
    <source>
        <dbReference type="SAM" id="MobiDB-lite"/>
    </source>
</evidence>
<dbReference type="PRINTS" id="PR00038">
    <property type="entry name" value="HTHLUXR"/>
</dbReference>
<gene>
    <name evidence="7" type="ORF">C2L80_11270</name>
</gene>
<feature type="domain" description="HTH luxR-type" evidence="6">
    <location>
        <begin position="451"/>
        <end position="516"/>
    </location>
</feature>
<dbReference type="RefSeq" id="WP_103263221.1">
    <property type="nucleotide sequence ID" value="NZ_PPEL01000085.1"/>
</dbReference>
<evidence type="ECO:0000256" key="1">
    <source>
        <dbReference type="ARBA" id="ARBA00023015"/>
    </source>
</evidence>
<evidence type="ECO:0000313" key="8">
    <source>
        <dbReference type="Proteomes" id="UP000236488"/>
    </source>
</evidence>
<dbReference type="InterPro" id="IPR036388">
    <property type="entry name" value="WH-like_DNA-bd_sf"/>
</dbReference>
<dbReference type="SUPFAM" id="SSF46894">
    <property type="entry name" value="C-terminal effector domain of the bipartite response regulators"/>
    <property type="match status" value="1"/>
</dbReference>
<feature type="transmembrane region" description="Helical" evidence="5">
    <location>
        <begin position="218"/>
        <end position="236"/>
    </location>
</feature>
<protein>
    <submittedName>
        <fullName evidence="7">LuxR family transcriptional regulator</fullName>
    </submittedName>
</protein>
<name>A0A2K2U2S4_9ACTN</name>
<evidence type="ECO:0000256" key="3">
    <source>
        <dbReference type="ARBA" id="ARBA00023163"/>
    </source>
</evidence>
<dbReference type="CDD" id="cd06170">
    <property type="entry name" value="LuxR_C_like"/>
    <property type="match status" value="1"/>
</dbReference>
<keyword evidence="2" id="KW-0238">DNA-binding</keyword>
<dbReference type="PANTHER" id="PTHR44688">
    <property type="entry name" value="DNA-BINDING TRANSCRIPTIONAL ACTIVATOR DEVR_DOSR"/>
    <property type="match status" value="1"/>
</dbReference>
<feature type="transmembrane region" description="Helical" evidence="5">
    <location>
        <begin position="157"/>
        <end position="173"/>
    </location>
</feature>
<sequence>MIDVRTIGVAPAQLRFALGYACLCAWAVVLLLSPAFGLPGAVHAAASSMLPGLVACLASIVGSRRLPSVVGRTPFVTASALFMAAGTFVCTFPATAGFPAMRIAGLAFSGFFAIILIMSWFDAYARMGSRAIIVLAGCAASVAALLCWAILACPARAASGLATLLPLVSLAVLPRTRKGADDAAGGRKAIEHAACAPAERTAPGLLDIMAAAVPLRTLVGLAITFFIVSSIGSLAPEFGLFSTAVSPVSLLIPLGVTAFFVASAFFLRGRIDPSALYKVLLSAFAAGVFLLMLSIGISAALVFYANIVSEALTWMVLALWAKKTPVEAHLVFAIGWIAECVGNTLGQSLAPLFATHIEAFYVVSIMLILIAVGFAFSEGRVVLEIDFEENGGEEGTQLDGTAQNRAHARPNGSLGANAEESRGASVSRTAPNGASVDDADATAEKADPIAAFASAHDLSPREREVAALWLTGHGLKYIENALFISEATVKTHLRNIYRKCDTHNRAEIIALFEQENGLA</sequence>
<keyword evidence="5" id="KW-1133">Transmembrane helix</keyword>
<feature type="transmembrane region" description="Helical" evidence="5">
    <location>
        <begin position="132"/>
        <end position="151"/>
    </location>
</feature>
<keyword evidence="8" id="KW-1185">Reference proteome</keyword>
<proteinExistence type="predicted"/>
<evidence type="ECO:0000313" key="7">
    <source>
        <dbReference type="EMBL" id="PNV64564.1"/>
    </source>
</evidence>
<dbReference type="GO" id="GO:0003677">
    <property type="term" value="F:DNA binding"/>
    <property type="evidence" value="ECO:0007669"/>
    <property type="project" value="UniProtKB-KW"/>
</dbReference>
<dbReference type="SMART" id="SM00421">
    <property type="entry name" value="HTH_LUXR"/>
    <property type="match status" value="1"/>
</dbReference>
<dbReference type="AlphaFoldDB" id="A0A2K2U2S4"/>